<evidence type="ECO:0000313" key="2">
    <source>
        <dbReference type="EMBL" id="RYR29767.1"/>
    </source>
</evidence>
<reference evidence="2 3" key="1">
    <citation type="submission" date="2019-01" db="EMBL/GenBank/DDBJ databases">
        <title>Sequencing of cultivated peanut Arachis hypogaea provides insights into genome evolution and oil improvement.</title>
        <authorList>
            <person name="Chen X."/>
        </authorList>
    </citation>
    <scope>NUCLEOTIDE SEQUENCE [LARGE SCALE GENOMIC DNA]</scope>
    <source>
        <strain evidence="3">cv. Fuhuasheng</strain>
        <tissue evidence="2">Leaves</tissue>
    </source>
</reference>
<evidence type="ECO:0000256" key="1">
    <source>
        <dbReference type="SAM" id="MobiDB-lite"/>
    </source>
</evidence>
<evidence type="ECO:0008006" key="4">
    <source>
        <dbReference type="Google" id="ProtNLM"/>
    </source>
</evidence>
<name>A0A445ATL7_ARAHY</name>
<feature type="compositionally biased region" description="Basic and acidic residues" evidence="1">
    <location>
        <begin position="79"/>
        <end position="92"/>
    </location>
</feature>
<evidence type="ECO:0000313" key="3">
    <source>
        <dbReference type="Proteomes" id="UP000289738"/>
    </source>
</evidence>
<dbReference type="Proteomes" id="UP000289738">
    <property type="component" value="Chromosome B01"/>
</dbReference>
<gene>
    <name evidence="2" type="ORF">Ahy_B01g054276</name>
</gene>
<keyword evidence="3" id="KW-1185">Reference proteome</keyword>
<organism evidence="2 3">
    <name type="scientific">Arachis hypogaea</name>
    <name type="common">Peanut</name>
    <dbReference type="NCBI Taxonomy" id="3818"/>
    <lineage>
        <taxon>Eukaryota</taxon>
        <taxon>Viridiplantae</taxon>
        <taxon>Streptophyta</taxon>
        <taxon>Embryophyta</taxon>
        <taxon>Tracheophyta</taxon>
        <taxon>Spermatophyta</taxon>
        <taxon>Magnoliopsida</taxon>
        <taxon>eudicotyledons</taxon>
        <taxon>Gunneridae</taxon>
        <taxon>Pentapetalae</taxon>
        <taxon>rosids</taxon>
        <taxon>fabids</taxon>
        <taxon>Fabales</taxon>
        <taxon>Fabaceae</taxon>
        <taxon>Papilionoideae</taxon>
        <taxon>50 kb inversion clade</taxon>
        <taxon>dalbergioids sensu lato</taxon>
        <taxon>Dalbergieae</taxon>
        <taxon>Pterocarpus clade</taxon>
        <taxon>Arachis</taxon>
    </lineage>
</organism>
<feature type="region of interest" description="Disordered" evidence="1">
    <location>
        <begin position="79"/>
        <end position="131"/>
    </location>
</feature>
<protein>
    <recommendedName>
        <fullName evidence="4">Aminotransferase-like plant mobile domain-containing protein</fullName>
    </recommendedName>
</protein>
<proteinExistence type="predicted"/>
<comment type="caution">
    <text evidence="2">The sequence shown here is derived from an EMBL/GenBank/DDBJ whole genome shotgun (WGS) entry which is preliminary data.</text>
</comment>
<dbReference type="EMBL" id="SDMP01000011">
    <property type="protein sequence ID" value="RYR29767.1"/>
    <property type="molecule type" value="Genomic_DNA"/>
</dbReference>
<dbReference type="AlphaFoldDB" id="A0A445ATL7"/>
<accession>A0A445ATL7</accession>
<sequence length="209" mass="23106">MHRHDGRFGQGEWFAHFLGGCHEMWDACANHRLHIHHHIDLYSSLPYMIWYPQWAHIELFGRSYQHLVASGVVPDDLPIHHSDAPNLHHPEDGDLPELRPAAGRGRGRGGVEVEGEGDVGDNEVHHDRDFVSPPVHGVEDVGWAENVGQTVGSLLGPVPEDYLSLRPLESHHSEAGTCHQGHTSDAGSGLHFDLGTHFELPFSPSELGP</sequence>